<evidence type="ECO:0000256" key="1">
    <source>
        <dbReference type="SAM" id="MobiDB-lite"/>
    </source>
</evidence>
<evidence type="ECO:0000313" key="3">
    <source>
        <dbReference type="Proteomes" id="UP000719412"/>
    </source>
</evidence>
<evidence type="ECO:0000313" key="2">
    <source>
        <dbReference type="EMBL" id="KAH0814771.1"/>
    </source>
</evidence>
<keyword evidence="3" id="KW-1185">Reference proteome</keyword>
<dbReference type="EMBL" id="JABDTM020023946">
    <property type="protein sequence ID" value="KAH0814771.1"/>
    <property type="molecule type" value="Genomic_DNA"/>
</dbReference>
<dbReference type="Proteomes" id="UP000719412">
    <property type="component" value="Unassembled WGS sequence"/>
</dbReference>
<feature type="region of interest" description="Disordered" evidence="1">
    <location>
        <begin position="29"/>
        <end position="142"/>
    </location>
</feature>
<comment type="caution">
    <text evidence="2">The sequence shown here is derived from an EMBL/GenBank/DDBJ whole genome shotgun (WGS) entry which is preliminary data.</text>
</comment>
<reference evidence="2" key="2">
    <citation type="submission" date="2021-08" db="EMBL/GenBank/DDBJ databases">
        <authorList>
            <person name="Eriksson T."/>
        </authorList>
    </citation>
    <scope>NUCLEOTIDE SEQUENCE</scope>
    <source>
        <strain evidence="2">Stoneville</strain>
        <tissue evidence="2">Whole head</tissue>
    </source>
</reference>
<gene>
    <name evidence="2" type="ORF">GEV33_008019</name>
</gene>
<feature type="compositionally biased region" description="Low complexity" evidence="1">
    <location>
        <begin position="56"/>
        <end position="69"/>
    </location>
</feature>
<accession>A0A8J6HHB9</accession>
<protein>
    <submittedName>
        <fullName evidence="2">Uncharacterized protein</fullName>
    </submittedName>
</protein>
<reference evidence="2" key="1">
    <citation type="journal article" date="2020" name="J Insects Food Feed">
        <title>The yellow mealworm (Tenebrio molitor) genome: a resource for the emerging insects as food and feed industry.</title>
        <authorList>
            <person name="Eriksson T."/>
            <person name="Andere A."/>
            <person name="Kelstrup H."/>
            <person name="Emery V."/>
            <person name="Picard C."/>
        </authorList>
    </citation>
    <scope>NUCLEOTIDE SEQUENCE</scope>
    <source>
        <strain evidence="2">Stoneville</strain>
        <tissue evidence="2">Whole head</tissue>
    </source>
</reference>
<sequence>MARKVLLGNSCSSKVPLRDMRFRNFSRILPVSPPSDPHHLVEAPQGTTPAREEASPDSGGTPPGGHTTSQSLVRSTFLGPTEPNRQDRTSERGATGAQIVPHPAKSPSSHRTKRTPIMDPTAAGTDPGPGPGPRRPTSHSTTPLAIKPLKLYRAISISGSINIIYRLTRIEPRTVAKRPARHFIFGRSRVLTPVPPDQIRRMLGQYQPRSTYHLPSTPILTVPIPNLPVSVAEKALEILSSPTPSGGDEKSISKRCRDQEGVAKVGCARNDKTECGTGKKALLIHSGFDLQSSRRYVQYFPQPFCDHVLNIYRVQLIREERYPCYTERFQGIASGSK</sequence>
<proteinExistence type="predicted"/>
<dbReference type="AlphaFoldDB" id="A0A8J6HHB9"/>
<name>A0A8J6HHB9_TENMO</name>
<organism evidence="2 3">
    <name type="scientific">Tenebrio molitor</name>
    <name type="common">Yellow mealworm beetle</name>
    <dbReference type="NCBI Taxonomy" id="7067"/>
    <lineage>
        <taxon>Eukaryota</taxon>
        <taxon>Metazoa</taxon>
        <taxon>Ecdysozoa</taxon>
        <taxon>Arthropoda</taxon>
        <taxon>Hexapoda</taxon>
        <taxon>Insecta</taxon>
        <taxon>Pterygota</taxon>
        <taxon>Neoptera</taxon>
        <taxon>Endopterygota</taxon>
        <taxon>Coleoptera</taxon>
        <taxon>Polyphaga</taxon>
        <taxon>Cucujiformia</taxon>
        <taxon>Tenebrionidae</taxon>
        <taxon>Tenebrio</taxon>
    </lineage>
</organism>